<sequence length="114" mass="13071">MKGTVWADACRSWYKPTPDGPVTALWPGSTSHYMEAMDEVRWDDRNVRYQGNLFNWMGNGCIQTEVDPTADLGYRIRDKDHGEFMSRGKRLRVINKSGSKKTQESSFSDFASKI</sequence>
<comment type="similarity">
    <text evidence="2">Belongs to the FAD-binding monooxygenase family.</text>
</comment>
<organism evidence="6 7">
    <name type="scientific">Aspergillus terreus</name>
    <dbReference type="NCBI Taxonomy" id="33178"/>
    <lineage>
        <taxon>Eukaryota</taxon>
        <taxon>Fungi</taxon>
        <taxon>Dikarya</taxon>
        <taxon>Ascomycota</taxon>
        <taxon>Pezizomycotina</taxon>
        <taxon>Eurotiomycetes</taxon>
        <taxon>Eurotiomycetidae</taxon>
        <taxon>Eurotiales</taxon>
        <taxon>Aspergillaceae</taxon>
        <taxon>Aspergillus</taxon>
        <taxon>Aspergillus subgen. Circumdati</taxon>
    </lineage>
</organism>
<evidence type="ECO:0000256" key="3">
    <source>
        <dbReference type="ARBA" id="ARBA00022630"/>
    </source>
</evidence>
<dbReference type="OrthoDB" id="74360at2759"/>
<dbReference type="InterPro" id="IPR051209">
    <property type="entry name" value="FAD-bind_Monooxygenase_sf"/>
</dbReference>
<dbReference type="EMBL" id="BLJY01000008">
    <property type="protein sequence ID" value="GFF18104.1"/>
    <property type="molecule type" value="Genomic_DNA"/>
</dbReference>
<evidence type="ECO:0000256" key="5">
    <source>
        <dbReference type="SAM" id="MobiDB-lite"/>
    </source>
</evidence>
<dbReference type="PANTHER" id="PTHR42877">
    <property type="entry name" value="L-ORNITHINE N(5)-MONOOXYGENASE-RELATED"/>
    <property type="match status" value="1"/>
</dbReference>
<protein>
    <submittedName>
        <fullName evidence="6">FAD/NAD(P)-binding-domain-containing protein</fullName>
    </submittedName>
</protein>
<comment type="cofactor">
    <cofactor evidence="1">
        <name>FAD</name>
        <dbReference type="ChEBI" id="CHEBI:57692"/>
    </cofactor>
</comment>
<reference evidence="6 7" key="1">
    <citation type="submission" date="2020-01" db="EMBL/GenBank/DDBJ databases">
        <title>Aspergillus terreus IFO 6365 whole genome shotgun sequence.</title>
        <authorList>
            <person name="Kanamasa S."/>
            <person name="Takahashi H."/>
        </authorList>
    </citation>
    <scope>NUCLEOTIDE SEQUENCE [LARGE SCALE GENOMIC DNA]</scope>
    <source>
        <strain evidence="6 7">IFO 6365</strain>
    </source>
</reference>
<dbReference type="Proteomes" id="UP000452235">
    <property type="component" value="Unassembled WGS sequence"/>
</dbReference>
<evidence type="ECO:0000256" key="2">
    <source>
        <dbReference type="ARBA" id="ARBA00010139"/>
    </source>
</evidence>
<proteinExistence type="inferred from homology"/>
<feature type="region of interest" description="Disordered" evidence="5">
    <location>
        <begin position="95"/>
        <end position="114"/>
    </location>
</feature>
<dbReference type="AlphaFoldDB" id="A0A5M3Z5Z0"/>
<evidence type="ECO:0000313" key="7">
    <source>
        <dbReference type="Proteomes" id="UP000452235"/>
    </source>
</evidence>
<evidence type="ECO:0000256" key="4">
    <source>
        <dbReference type="ARBA" id="ARBA00022827"/>
    </source>
</evidence>
<feature type="compositionally biased region" description="Polar residues" evidence="5">
    <location>
        <begin position="104"/>
        <end position="114"/>
    </location>
</feature>
<keyword evidence="3" id="KW-0285">Flavoprotein</keyword>
<evidence type="ECO:0000256" key="1">
    <source>
        <dbReference type="ARBA" id="ARBA00001974"/>
    </source>
</evidence>
<evidence type="ECO:0000313" key="6">
    <source>
        <dbReference type="EMBL" id="GFF18104.1"/>
    </source>
</evidence>
<dbReference type="PANTHER" id="PTHR42877:SF8">
    <property type="entry name" value="MONOOXYGENASE"/>
    <property type="match status" value="1"/>
</dbReference>
<gene>
    <name evidence="6" type="ORF">ATEIFO6365_0008004500</name>
</gene>
<keyword evidence="4" id="KW-0274">FAD</keyword>
<name>A0A5M3Z5Z0_ASPTE</name>
<comment type="caution">
    <text evidence="6">The sequence shown here is derived from an EMBL/GenBank/DDBJ whole genome shotgun (WGS) entry which is preliminary data.</text>
</comment>
<keyword evidence="7" id="KW-1185">Reference proteome</keyword>
<accession>A0A5M3Z5Z0</accession>